<dbReference type="STRING" id="227321.Q5B9W9"/>
<dbReference type="InterPro" id="IPR002156">
    <property type="entry name" value="RNaseH_domain"/>
</dbReference>
<protein>
    <recommendedName>
        <fullName evidence="6">Reverse transcriptase</fullName>
    </recommendedName>
</protein>
<feature type="region of interest" description="Disordered" evidence="1">
    <location>
        <begin position="123"/>
        <end position="184"/>
    </location>
</feature>
<dbReference type="GO" id="GO:0003676">
    <property type="term" value="F:nucleic acid binding"/>
    <property type="evidence" value="ECO:0007669"/>
    <property type="project" value="InterPro"/>
</dbReference>
<gene>
    <name evidence="4" type="ORF">ANIA_02661</name>
</gene>
<feature type="region of interest" description="Disordered" evidence="1">
    <location>
        <begin position="1"/>
        <end position="41"/>
    </location>
</feature>
<evidence type="ECO:0008006" key="6">
    <source>
        <dbReference type="Google" id="ProtNLM"/>
    </source>
</evidence>
<dbReference type="PANTHER" id="PTHR33481:SF1">
    <property type="entry name" value="ENDONUCLEASE_EXONUCLEASE_PHOSPHATASE DOMAIN-CONTAINING PROTEIN-RELATED"/>
    <property type="match status" value="1"/>
</dbReference>
<evidence type="ECO:0000313" key="4">
    <source>
        <dbReference type="EMBL" id="CBF84258.1"/>
    </source>
</evidence>
<evidence type="ECO:0000259" key="3">
    <source>
        <dbReference type="PROSITE" id="PS50879"/>
    </source>
</evidence>
<dbReference type="PROSITE" id="PS50878">
    <property type="entry name" value="RT_POL"/>
    <property type="match status" value="1"/>
</dbReference>
<dbReference type="InParanoid" id="Q5B9W9"/>
<feature type="compositionally biased region" description="Polar residues" evidence="1">
    <location>
        <begin position="159"/>
        <end position="184"/>
    </location>
</feature>
<dbReference type="VEuPathDB" id="FungiDB:AN2661"/>
<feature type="domain" description="Reverse transcriptase" evidence="2">
    <location>
        <begin position="851"/>
        <end position="1119"/>
    </location>
</feature>
<dbReference type="EMBL" id="BN001306">
    <property type="protein sequence ID" value="CBF84258.1"/>
    <property type="molecule type" value="Genomic_DNA"/>
</dbReference>
<feature type="compositionally biased region" description="Polar residues" evidence="1">
    <location>
        <begin position="123"/>
        <end position="132"/>
    </location>
</feature>
<dbReference type="Pfam" id="PF14529">
    <property type="entry name" value="Exo_endo_phos_2"/>
    <property type="match status" value="1"/>
</dbReference>
<organism evidence="4 5">
    <name type="scientific">Emericella nidulans (strain FGSC A4 / ATCC 38163 / CBS 112.46 / NRRL 194 / M139)</name>
    <name type="common">Aspergillus nidulans</name>
    <dbReference type="NCBI Taxonomy" id="227321"/>
    <lineage>
        <taxon>Eukaryota</taxon>
        <taxon>Fungi</taxon>
        <taxon>Dikarya</taxon>
        <taxon>Ascomycota</taxon>
        <taxon>Pezizomycotina</taxon>
        <taxon>Eurotiomycetes</taxon>
        <taxon>Eurotiomycetidae</taxon>
        <taxon>Eurotiales</taxon>
        <taxon>Aspergillaceae</taxon>
        <taxon>Aspergillus</taxon>
        <taxon>Aspergillus subgen. Nidulantes</taxon>
    </lineage>
</organism>
<dbReference type="InterPro" id="IPR043502">
    <property type="entry name" value="DNA/RNA_pol_sf"/>
</dbReference>
<proteinExistence type="predicted"/>
<dbReference type="SUPFAM" id="SSF56219">
    <property type="entry name" value="DNase I-like"/>
    <property type="match status" value="1"/>
</dbReference>
<dbReference type="SUPFAM" id="SSF53098">
    <property type="entry name" value="Ribonuclease H-like"/>
    <property type="match status" value="1"/>
</dbReference>
<dbReference type="OMA" id="CNEAHES"/>
<dbReference type="Gene3D" id="3.30.420.10">
    <property type="entry name" value="Ribonuclease H-like superfamily/Ribonuclease H"/>
    <property type="match status" value="1"/>
</dbReference>
<sequence length="1538" mass="170052">MEVDISPPGGTRPATPLLGENSDPPSGPTTPTPLPRNSLKRRALFSPQKTPTAAPVPVSHTPQAPSICEQVGMVADDQLALLHDWKLAMTSLAKALDLTVSSLQGRPRDLARELAARFVTLAKQDSPQQISQMPVVAPPQPPRQMEQPNHPPTPEASKSPLNRQTSQPTTWASLTAPRTGQGNWQTIAPEHHMQAKQTAQRRLKQSNKTDHRIFLRLPASSSLRAIGPHGIRVTLAGKVPDGITQVQVISTGYAITTTEQGKAFLLSEKAASLAGDGYFEIPTEYHQVIVSRIPKQLWSLDGWIDTTIADISMEAERITGIKPLMAKLSKHPVERDSITAVIAFPKKLQHPLQLFGLSGLSRPTRPKQRPLQCTRCYRFHDTRACRSSDRCISCGSSKQDHNCHVQCINCCGPHAADFPKCPARPHVQRNIITRLSKDALAAIRKAGRLAFQQEQKKAESSKQQADRRGGAAHDLLLSFEADIILVQEPWTNTAKHLTKTHPRYQLFSPPTRWTARPRTLTYVRRDLPAHSLPEPISPDITTIYTAGLTIINVYRPPNDPVAPAGAGSTPSTLSTLLGYTPPEITILAGDFNTRHPFWQPDTESHAVTPGATGLLDWLDAHELELRLEPGTPTRGPNTLDLLGSTNWEKARTLASPPDPTLPINLLAEQLVQISQLAIQGASRYNTRRLPRTPWWTPELTDILHQTRYQQNPDYKQLRKAIVRAKAEYWKQQIEQATAPTDAFKLAKWIRHPDQLAAPPLNVQGAQVSTPQGKANAFLSHLLEKGALLPNQTEEGPPNKPLGPVHLPTKEHCWAALCAPPPSAPGEDGLATTAWRELWPVLGDTITQLYYRCIEEGCFPLSLKSAKIIMLPKPGKRDYTQLNTWRPISLLSTLGKGLERLLAQQMAVRAIQADLLAPCHFGALPGRSAIDLVQVLVHRVEEAFQQGKDASLLLLDVKGAFDAVIHQRLLSHLRLQGWHKGLLQLLEDWLTGRSVSVHIKESTATAPIKGGLPQGSPLSPILFLLYAARIVSTLESSFCYADDMGILLTGNTLEESSQQLVEAYKQITVLGTETGLPFSIEKTEIQHFSKKQQQHFPIVTLPGIGEITPSLYTRWLGVLLDTKLTFKAHINWVFSRGKQLAQHLKRLSNTQRGCPVASMRAAVIQCVLPTALYGAEVFYTGKRQQWVVNSLLSLFRTAALAIIPAYKTTPTAALLREADLPDPEALFNSILRRAAISVYSDGSRTGQGAGYGYAIYFGPILVTKGHGPAGPRTEVYDAEIMGAVEGLRAALGQPCVGYSTQLVILLDNLAAASLLASYRPTPHRHGLSESFGQLATQWLEAPSILTRPRKPLQVRWIPGHSGIAGNELADKLAKLGSSIYSPNIPPSPAYLRREAKQWLRTEAYTAYASKAPQAYKTLDIRPHTKESRTREHKLPRWVLGRLVAARTGHGDFTAYHQRFNHSDYLESCSCGKTKTPVHFFFCPYTRKRWKDRWRCIRDGPSKTIDWLLSTAAGAEEFSRIVQESSFFKDICPNWARRSA</sequence>
<dbReference type="InterPro" id="IPR036397">
    <property type="entry name" value="RNaseH_sf"/>
</dbReference>
<evidence type="ECO:0000313" key="5">
    <source>
        <dbReference type="Proteomes" id="UP000000560"/>
    </source>
</evidence>
<dbReference type="InterPro" id="IPR036691">
    <property type="entry name" value="Endo/exonu/phosph_ase_sf"/>
</dbReference>
<dbReference type="Pfam" id="PF00075">
    <property type="entry name" value="RNase_H"/>
    <property type="match status" value="1"/>
</dbReference>
<dbReference type="GeneID" id="2874313"/>
<keyword evidence="5" id="KW-1185">Reference proteome</keyword>
<dbReference type="CDD" id="cd01650">
    <property type="entry name" value="RT_nLTR_like"/>
    <property type="match status" value="1"/>
</dbReference>
<reference evidence="5" key="1">
    <citation type="journal article" date="2005" name="Nature">
        <title>Sequencing of Aspergillus nidulans and comparative analysis with A. fumigatus and A. oryzae.</title>
        <authorList>
            <person name="Galagan J.E."/>
            <person name="Calvo S.E."/>
            <person name="Cuomo C."/>
            <person name="Ma L.J."/>
            <person name="Wortman J.R."/>
            <person name="Batzoglou S."/>
            <person name="Lee S.I."/>
            <person name="Basturkmen M."/>
            <person name="Spevak C.C."/>
            <person name="Clutterbuck J."/>
            <person name="Kapitonov V."/>
            <person name="Jurka J."/>
            <person name="Scazzocchio C."/>
            <person name="Farman M."/>
            <person name="Butler J."/>
            <person name="Purcell S."/>
            <person name="Harris S."/>
            <person name="Braus G.H."/>
            <person name="Draht O."/>
            <person name="Busch S."/>
            <person name="D'Enfert C."/>
            <person name="Bouchier C."/>
            <person name="Goldman G.H."/>
            <person name="Bell-Pedersen D."/>
            <person name="Griffiths-Jones S."/>
            <person name="Doonan J.H."/>
            <person name="Yu J."/>
            <person name="Vienken K."/>
            <person name="Pain A."/>
            <person name="Freitag M."/>
            <person name="Selker E.U."/>
            <person name="Archer D.B."/>
            <person name="Penalva M.A."/>
            <person name="Oakley B.R."/>
            <person name="Momany M."/>
            <person name="Tanaka T."/>
            <person name="Kumagai T."/>
            <person name="Asai K."/>
            <person name="Machida M."/>
            <person name="Nierman W.C."/>
            <person name="Denning D.W."/>
            <person name="Caddick M."/>
            <person name="Hynes M."/>
            <person name="Paoletti M."/>
            <person name="Fischer R."/>
            <person name="Miller B."/>
            <person name="Dyer P."/>
            <person name="Sachs M.S."/>
            <person name="Osmani S.A."/>
            <person name="Birren B.W."/>
        </authorList>
    </citation>
    <scope>NUCLEOTIDE SEQUENCE [LARGE SCALE GENOMIC DNA]</scope>
    <source>
        <strain evidence="5">FGSC A4 / ATCC 38163 / CBS 112.46 / NRRL 194 / M139</strain>
    </source>
</reference>
<dbReference type="InterPro" id="IPR012337">
    <property type="entry name" value="RNaseH-like_sf"/>
</dbReference>
<dbReference type="CDD" id="cd09276">
    <property type="entry name" value="Rnase_HI_RT_non_LTR"/>
    <property type="match status" value="1"/>
</dbReference>
<accession>Q5B9W9</accession>
<name>Q5B9W9_EMENI</name>
<accession>C8VHD9</accession>
<evidence type="ECO:0000256" key="1">
    <source>
        <dbReference type="SAM" id="MobiDB-lite"/>
    </source>
</evidence>
<feature type="domain" description="RNase H type-1" evidence="3">
    <location>
        <begin position="1231"/>
        <end position="1377"/>
    </location>
</feature>
<dbReference type="FunFam" id="3.30.420.10:FF:000101">
    <property type="entry name" value="Uncharacterized protein"/>
    <property type="match status" value="1"/>
</dbReference>
<dbReference type="GO" id="GO:0004523">
    <property type="term" value="F:RNA-DNA hybrid ribonuclease activity"/>
    <property type="evidence" value="ECO:0007669"/>
    <property type="project" value="InterPro"/>
</dbReference>
<dbReference type="RefSeq" id="XP_660265.1">
    <property type="nucleotide sequence ID" value="XM_655173.1"/>
</dbReference>
<evidence type="ECO:0000259" key="2">
    <source>
        <dbReference type="PROSITE" id="PS50878"/>
    </source>
</evidence>
<dbReference type="SUPFAM" id="SSF56672">
    <property type="entry name" value="DNA/RNA polymerases"/>
    <property type="match status" value="1"/>
</dbReference>
<dbReference type="PROSITE" id="PS50879">
    <property type="entry name" value="RNASE_H_1"/>
    <property type="match status" value="1"/>
</dbReference>
<dbReference type="HOGENOM" id="CLU_000680_23_0_1"/>
<dbReference type="InterPro" id="IPR000477">
    <property type="entry name" value="RT_dom"/>
</dbReference>
<dbReference type="Gene3D" id="3.60.10.10">
    <property type="entry name" value="Endonuclease/exonuclease/phosphatase"/>
    <property type="match status" value="1"/>
</dbReference>
<dbReference type="Proteomes" id="UP000000560">
    <property type="component" value="Chromosome VI"/>
</dbReference>
<dbReference type="eggNOG" id="KOG1075">
    <property type="taxonomic scope" value="Eukaryota"/>
</dbReference>
<feature type="compositionally biased region" description="Pro residues" evidence="1">
    <location>
        <begin position="25"/>
        <end position="34"/>
    </location>
</feature>
<dbReference type="OrthoDB" id="4510570at2759"/>
<dbReference type="PANTHER" id="PTHR33481">
    <property type="entry name" value="REVERSE TRANSCRIPTASE"/>
    <property type="match status" value="1"/>
</dbReference>
<dbReference type="InterPro" id="IPR005135">
    <property type="entry name" value="Endo/exonuclease/phosphatase"/>
</dbReference>
<dbReference type="Pfam" id="PF00078">
    <property type="entry name" value="RVT_1"/>
    <property type="match status" value="1"/>
</dbReference>
<dbReference type="KEGG" id="ani:ANIA_02661"/>
<reference evidence="5" key="2">
    <citation type="journal article" date="2009" name="Fungal Genet. Biol.">
        <title>The 2008 update of the Aspergillus nidulans genome annotation: a community effort.</title>
        <authorList>
            <person name="Wortman J.R."/>
            <person name="Gilsenan J.M."/>
            <person name="Joardar V."/>
            <person name="Deegan J."/>
            <person name="Clutterbuck J."/>
            <person name="Andersen M.R."/>
            <person name="Archer D."/>
            <person name="Bencina M."/>
            <person name="Braus G."/>
            <person name="Coutinho P."/>
            <person name="von Dohren H."/>
            <person name="Doonan J."/>
            <person name="Driessen A.J."/>
            <person name="Durek P."/>
            <person name="Espeso E."/>
            <person name="Fekete E."/>
            <person name="Flipphi M."/>
            <person name="Estrada C.G."/>
            <person name="Geysens S."/>
            <person name="Goldman G."/>
            <person name="de Groot P.W."/>
            <person name="Hansen K."/>
            <person name="Harris S.D."/>
            <person name="Heinekamp T."/>
            <person name="Helmstaedt K."/>
            <person name="Henrissat B."/>
            <person name="Hofmann G."/>
            <person name="Homan T."/>
            <person name="Horio T."/>
            <person name="Horiuchi H."/>
            <person name="James S."/>
            <person name="Jones M."/>
            <person name="Karaffa L."/>
            <person name="Karanyi Z."/>
            <person name="Kato M."/>
            <person name="Keller N."/>
            <person name="Kelly D.E."/>
            <person name="Kiel J.A."/>
            <person name="Kim J.M."/>
            <person name="van der Klei I.J."/>
            <person name="Klis F.M."/>
            <person name="Kovalchuk A."/>
            <person name="Krasevec N."/>
            <person name="Kubicek C.P."/>
            <person name="Liu B."/>
            <person name="Maccabe A."/>
            <person name="Meyer V."/>
            <person name="Mirabito P."/>
            <person name="Miskei M."/>
            <person name="Mos M."/>
            <person name="Mullins J."/>
            <person name="Nelson D.R."/>
            <person name="Nielsen J."/>
            <person name="Oakley B.R."/>
            <person name="Osmani S.A."/>
            <person name="Pakula T."/>
            <person name="Paszewski A."/>
            <person name="Paulsen I."/>
            <person name="Pilsyk S."/>
            <person name="Pocsi I."/>
            <person name="Punt P.J."/>
            <person name="Ram A.F."/>
            <person name="Ren Q."/>
            <person name="Robellet X."/>
            <person name="Robson G."/>
            <person name="Seiboth B."/>
            <person name="van Solingen P."/>
            <person name="Specht T."/>
            <person name="Sun J."/>
            <person name="Taheri-Talesh N."/>
            <person name="Takeshita N."/>
            <person name="Ussery D."/>
            <person name="vanKuyk P.A."/>
            <person name="Visser H."/>
            <person name="van de Vondervoort P.J."/>
            <person name="de Vries R.P."/>
            <person name="Walton J."/>
            <person name="Xiang X."/>
            <person name="Xiong Y."/>
            <person name="Zeng A.P."/>
            <person name="Brandt B.W."/>
            <person name="Cornell M.J."/>
            <person name="van den Hondel C.A."/>
            <person name="Visser J."/>
            <person name="Oliver S.G."/>
            <person name="Turner G."/>
        </authorList>
    </citation>
    <scope>GENOME REANNOTATION</scope>
    <source>
        <strain evidence="5">FGSC A4 / ATCC 38163 / CBS 112.46 / NRRL 194 / M139</strain>
    </source>
</reference>